<name>A0A067PTG1_9AGAM</name>
<organism evidence="1 2">
    <name type="scientific">Jaapia argillacea MUCL 33604</name>
    <dbReference type="NCBI Taxonomy" id="933084"/>
    <lineage>
        <taxon>Eukaryota</taxon>
        <taxon>Fungi</taxon>
        <taxon>Dikarya</taxon>
        <taxon>Basidiomycota</taxon>
        <taxon>Agaricomycotina</taxon>
        <taxon>Agaricomycetes</taxon>
        <taxon>Agaricomycetidae</taxon>
        <taxon>Jaapiales</taxon>
        <taxon>Jaapiaceae</taxon>
        <taxon>Jaapia</taxon>
    </lineage>
</organism>
<dbReference type="InParanoid" id="A0A067PTG1"/>
<dbReference type="AlphaFoldDB" id="A0A067PTG1"/>
<dbReference type="EMBL" id="KL197718">
    <property type="protein sequence ID" value="KDQ58004.1"/>
    <property type="molecule type" value="Genomic_DNA"/>
</dbReference>
<evidence type="ECO:0000313" key="1">
    <source>
        <dbReference type="EMBL" id="KDQ58004.1"/>
    </source>
</evidence>
<sequence>MRGRKPHLLTNTAHYTTLQPWDPQTPSLTHTTTEFHLECSSLPPLPLPLGSPPTTHHSHSTHSLRHLWTIYVYIASKLPGTVRRTTYQRTDQHRHRPKPICGGDKKMLMMRGLSCSLTRLPRNHVEMECAAGPYNLGSPSP</sequence>
<protein>
    <submittedName>
        <fullName evidence="1">Uncharacterized protein</fullName>
    </submittedName>
</protein>
<evidence type="ECO:0000313" key="2">
    <source>
        <dbReference type="Proteomes" id="UP000027265"/>
    </source>
</evidence>
<gene>
    <name evidence="1" type="ORF">JAAARDRAFT_254458</name>
</gene>
<keyword evidence="2" id="KW-1185">Reference proteome</keyword>
<accession>A0A067PTG1</accession>
<proteinExistence type="predicted"/>
<dbReference type="HOGENOM" id="CLU_1825561_0_0_1"/>
<reference evidence="2" key="1">
    <citation type="journal article" date="2014" name="Proc. Natl. Acad. Sci. U.S.A.">
        <title>Extensive sampling of basidiomycete genomes demonstrates inadequacy of the white-rot/brown-rot paradigm for wood decay fungi.</title>
        <authorList>
            <person name="Riley R."/>
            <person name="Salamov A.A."/>
            <person name="Brown D.W."/>
            <person name="Nagy L.G."/>
            <person name="Floudas D."/>
            <person name="Held B.W."/>
            <person name="Levasseur A."/>
            <person name="Lombard V."/>
            <person name="Morin E."/>
            <person name="Otillar R."/>
            <person name="Lindquist E.A."/>
            <person name="Sun H."/>
            <person name="LaButti K.M."/>
            <person name="Schmutz J."/>
            <person name="Jabbour D."/>
            <person name="Luo H."/>
            <person name="Baker S.E."/>
            <person name="Pisabarro A.G."/>
            <person name="Walton J.D."/>
            <person name="Blanchette R.A."/>
            <person name="Henrissat B."/>
            <person name="Martin F."/>
            <person name="Cullen D."/>
            <person name="Hibbett D.S."/>
            <person name="Grigoriev I.V."/>
        </authorList>
    </citation>
    <scope>NUCLEOTIDE SEQUENCE [LARGE SCALE GENOMIC DNA]</scope>
    <source>
        <strain evidence="2">MUCL 33604</strain>
    </source>
</reference>
<dbReference type="Proteomes" id="UP000027265">
    <property type="component" value="Unassembled WGS sequence"/>
</dbReference>